<dbReference type="CDD" id="cd00032">
    <property type="entry name" value="CASc"/>
    <property type="match status" value="1"/>
</dbReference>
<dbReference type="GO" id="GO:0097169">
    <property type="term" value="C:AIM2 inflammasome complex"/>
    <property type="evidence" value="ECO:0007669"/>
    <property type="project" value="TreeGrafter"/>
</dbReference>
<dbReference type="Pfam" id="PF02758">
    <property type="entry name" value="PYRIN"/>
    <property type="match status" value="1"/>
</dbReference>
<evidence type="ECO:0000259" key="8">
    <source>
        <dbReference type="PROSITE" id="PS50207"/>
    </source>
</evidence>
<dbReference type="GO" id="GO:0050727">
    <property type="term" value="P:regulation of inflammatory response"/>
    <property type="evidence" value="ECO:0007669"/>
    <property type="project" value="TreeGrafter"/>
</dbReference>
<evidence type="ECO:0000256" key="1">
    <source>
        <dbReference type="ARBA" id="ARBA00010134"/>
    </source>
</evidence>
<dbReference type="GO" id="GO:0072559">
    <property type="term" value="C:NLRP3 inflammasome complex"/>
    <property type="evidence" value="ECO:0007669"/>
    <property type="project" value="TreeGrafter"/>
</dbReference>
<dbReference type="PROSITE" id="PS01121">
    <property type="entry name" value="CASPASE_HIS"/>
    <property type="match status" value="1"/>
</dbReference>
<dbReference type="PROSITE" id="PS50208">
    <property type="entry name" value="CASPASE_P20"/>
    <property type="match status" value="1"/>
</dbReference>
<proteinExistence type="evidence at transcript level"/>
<feature type="domain" description="Caspase family p10" evidence="8">
    <location>
        <begin position="307"/>
        <end position="391"/>
    </location>
</feature>
<comment type="similarity">
    <text evidence="1 7">Belongs to the peptidase C14A family.</text>
</comment>
<dbReference type="InterPro" id="IPR004020">
    <property type="entry name" value="DAPIN"/>
</dbReference>
<dbReference type="FunFam" id="3.40.50.1460:FF:000032">
    <property type="entry name" value="Caspase 1"/>
    <property type="match status" value="1"/>
</dbReference>
<keyword evidence="2" id="KW-0645">Protease</keyword>
<dbReference type="PROSITE" id="PS50207">
    <property type="entry name" value="CASPASE_P10"/>
    <property type="match status" value="1"/>
</dbReference>
<dbReference type="SUPFAM" id="SSF47986">
    <property type="entry name" value="DEATH domain"/>
    <property type="match status" value="1"/>
</dbReference>
<dbReference type="PIRSF" id="PIRSF038001">
    <property type="entry name" value="Caspase_ICE"/>
    <property type="match status" value="1"/>
</dbReference>
<evidence type="ECO:0000256" key="7">
    <source>
        <dbReference type="RuleBase" id="RU003971"/>
    </source>
</evidence>
<dbReference type="InterPro" id="IPR029030">
    <property type="entry name" value="Caspase-like_dom_sf"/>
</dbReference>
<dbReference type="GO" id="GO:0006508">
    <property type="term" value="P:proteolysis"/>
    <property type="evidence" value="ECO:0007669"/>
    <property type="project" value="UniProtKB-KW"/>
</dbReference>
<sequence length="393" mass="44814">MAKSPKDHLEDAFNDLGMDELKKFKNKLCDRKKGEGIRKAQVEKVCDAIDLADLMVRTFTSTRAVPVAIEILEAVGCNEQASELKENAVQSPPVAQSHPDVVDHAAGQLPKVELALADDWHKQLHLVSCSQEFKNKIIKEKGQEIYQVKEKKVRKRLALLINNIDFDEKAMTRRGADTDENNMEWLLKELDYQVVKHKNLSAKDMEKAVKDFARREEHVHSDSTFVVIMSHGKRDAVLGVHYSSSNPSDTFPVDNIYRCLNSENCPGLRDKPKVILIQACRGGETGRLWASDGEPEEPVKIEGDDFVHKEKDFISLMSCTPDTKSYRHVENGTFYVQNLVDVLMKHAHEEHIEELFRKVLQRFESTDMMGSYRQMACKDRASLPKLFYLFPGL</sequence>
<accession>A0A218KIL9</accession>
<organism evidence="11">
    <name type="scientific">Carassius auratus</name>
    <name type="common">Goldfish</name>
    <dbReference type="NCBI Taxonomy" id="7957"/>
    <lineage>
        <taxon>Eukaryota</taxon>
        <taxon>Metazoa</taxon>
        <taxon>Chordata</taxon>
        <taxon>Craniata</taxon>
        <taxon>Vertebrata</taxon>
        <taxon>Euteleostomi</taxon>
        <taxon>Actinopterygii</taxon>
        <taxon>Neopterygii</taxon>
        <taxon>Teleostei</taxon>
        <taxon>Ostariophysi</taxon>
        <taxon>Cypriniformes</taxon>
        <taxon>Cyprinidae</taxon>
        <taxon>Cyprininae</taxon>
        <taxon>Carassius</taxon>
    </lineage>
</organism>
<dbReference type="GO" id="GO:0072557">
    <property type="term" value="C:IPAF inflammasome complex"/>
    <property type="evidence" value="ECO:0007669"/>
    <property type="project" value="TreeGrafter"/>
</dbReference>
<evidence type="ECO:0000259" key="10">
    <source>
        <dbReference type="PROSITE" id="PS50824"/>
    </source>
</evidence>
<dbReference type="InterPro" id="IPR033139">
    <property type="entry name" value="Caspase_cys_AS"/>
</dbReference>
<feature type="domain" description="Caspase family p20" evidence="9">
    <location>
        <begin position="154"/>
        <end position="284"/>
    </location>
</feature>
<reference evidence="11" key="1">
    <citation type="submission" date="2015-07" db="EMBL/GenBank/DDBJ databases">
        <title>De novo assembly and characterization of the goldfish (Carassius auratus L.) transcriptome using Illumina paired-end sequencing and identification of inflammasomes and their related molecules following Mycobacterium marinum infection.</title>
        <authorList>
            <person name="Xie J."/>
            <person name="Hodgkinson J."/>
            <person name="Belosevic M."/>
        </authorList>
    </citation>
    <scope>NUCLEOTIDE SEQUENCE</scope>
</reference>
<protein>
    <submittedName>
        <fullName evidence="11">Caspase 1A</fullName>
    </submittedName>
</protein>
<keyword evidence="5" id="KW-0865">Zymogen</keyword>
<dbReference type="Gene3D" id="3.40.50.1460">
    <property type="match status" value="1"/>
</dbReference>
<feature type="domain" description="Pyrin" evidence="10">
    <location>
        <begin position="1"/>
        <end position="90"/>
    </location>
</feature>
<dbReference type="PROSITE" id="PS50824">
    <property type="entry name" value="DAPIN"/>
    <property type="match status" value="1"/>
</dbReference>
<dbReference type="EMBL" id="KT354224">
    <property type="protein sequence ID" value="ANZ23014.1"/>
    <property type="molecule type" value="mRNA"/>
</dbReference>
<evidence type="ECO:0000256" key="3">
    <source>
        <dbReference type="ARBA" id="ARBA00022801"/>
    </source>
</evidence>
<dbReference type="Gene3D" id="1.10.533.10">
    <property type="entry name" value="Death Domain, Fas"/>
    <property type="match status" value="1"/>
</dbReference>
<dbReference type="AlphaFoldDB" id="A0A218KIL9"/>
<dbReference type="SMART" id="SM01289">
    <property type="entry name" value="PYRIN"/>
    <property type="match status" value="1"/>
</dbReference>
<keyword evidence="4" id="KW-0788">Thiol protease</keyword>
<keyword evidence="3" id="KW-0378">Hydrolase</keyword>
<feature type="active site" evidence="6">
    <location>
        <position position="280"/>
    </location>
</feature>
<evidence type="ECO:0000256" key="2">
    <source>
        <dbReference type="ARBA" id="ARBA00022670"/>
    </source>
</evidence>
<dbReference type="PRINTS" id="PR00376">
    <property type="entry name" value="IL1BCENZYME"/>
</dbReference>
<dbReference type="SMART" id="SM00115">
    <property type="entry name" value="CASc"/>
    <property type="match status" value="1"/>
</dbReference>
<dbReference type="SUPFAM" id="SSF52129">
    <property type="entry name" value="Caspase-like"/>
    <property type="match status" value="1"/>
</dbReference>
<dbReference type="InterPro" id="IPR011600">
    <property type="entry name" value="Pept_C14_caspase"/>
</dbReference>
<feature type="active site" evidence="6">
    <location>
        <position position="231"/>
    </location>
</feature>
<dbReference type="InterPro" id="IPR011029">
    <property type="entry name" value="DEATH-like_dom_sf"/>
</dbReference>
<dbReference type="InterPro" id="IPR002398">
    <property type="entry name" value="Pept_C14"/>
</dbReference>
<dbReference type="InterPro" id="IPR002138">
    <property type="entry name" value="Pept_C14_p10"/>
</dbReference>
<dbReference type="Pfam" id="PF00656">
    <property type="entry name" value="Peptidase_C14"/>
    <property type="match status" value="1"/>
</dbReference>
<name>A0A218KIL9_CARAU</name>
<dbReference type="InterPro" id="IPR015917">
    <property type="entry name" value="Pept_C14A"/>
</dbReference>
<dbReference type="PROSITE" id="PS01122">
    <property type="entry name" value="CASPASE_CYS"/>
    <property type="match status" value="1"/>
</dbReference>
<evidence type="ECO:0000256" key="6">
    <source>
        <dbReference type="PIRSR" id="PIRSR038001-1"/>
    </source>
</evidence>
<dbReference type="InterPro" id="IPR016129">
    <property type="entry name" value="Caspase_his_AS"/>
</dbReference>
<dbReference type="InterPro" id="IPR001309">
    <property type="entry name" value="Pept_C14_p20"/>
</dbReference>
<dbReference type="PANTHER" id="PTHR47901:SF3">
    <property type="entry name" value="CASPASE-1"/>
    <property type="match status" value="1"/>
</dbReference>
<evidence type="ECO:0000259" key="9">
    <source>
        <dbReference type="PROSITE" id="PS50208"/>
    </source>
</evidence>
<dbReference type="PANTHER" id="PTHR47901">
    <property type="entry name" value="CASPASE RECRUITMENT DOMAIN-CONTAINING PROTEIN 18"/>
    <property type="match status" value="1"/>
</dbReference>
<evidence type="ECO:0000256" key="4">
    <source>
        <dbReference type="ARBA" id="ARBA00022807"/>
    </source>
</evidence>
<dbReference type="GO" id="GO:0004197">
    <property type="term" value="F:cysteine-type endopeptidase activity"/>
    <property type="evidence" value="ECO:0007669"/>
    <property type="project" value="InterPro"/>
</dbReference>
<evidence type="ECO:0000256" key="5">
    <source>
        <dbReference type="ARBA" id="ARBA00023145"/>
    </source>
</evidence>
<evidence type="ECO:0000313" key="11">
    <source>
        <dbReference type="EMBL" id="ANZ23014.1"/>
    </source>
</evidence>